<reference evidence="3" key="1">
    <citation type="submission" date="2017-02" db="UniProtKB">
        <authorList>
            <consortium name="WormBaseParasite"/>
        </authorList>
    </citation>
    <scope>IDENTIFICATION</scope>
</reference>
<feature type="transmembrane region" description="Helical" evidence="1">
    <location>
        <begin position="12"/>
        <end position="30"/>
    </location>
</feature>
<dbReference type="AlphaFoldDB" id="A0A0N4Z524"/>
<name>A0A0N4Z524_PARTI</name>
<keyword evidence="2" id="KW-1185">Reference proteome</keyword>
<sequence>MFFDKRNTSRIFIMLLFFNIVVESFVPFSFDYEDLSEEYYKNAEKIKNDNSSIINEFEEGTEQGNISICDLPKNACDTLANNRMKERATTIILIFVFFFLFIAVGASILFVCFIIRTVMKAGKLEFAGARATHSDFPAFEREL</sequence>
<evidence type="ECO:0000313" key="2">
    <source>
        <dbReference type="Proteomes" id="UP000038045"/>
    </source>
</evidence>
<keyword evidence="1" id="KW-0812">Transmembrane</keyword>
<organism evidence="2 3">
    <name type="scientific">Parastrongyloides trichosuri</name>
    <name type="common">Possum-specific nematode worm</name>
    <dbReference type="NCBI Taxonomy" id="131310"/>
    <lineage>
        <taxon>Eukaryota</taxon>
        <taxon>Metazoa</taxon>
        <taxon>Ecdysozoa</taxon>
        <taxon>Nematoda</taxon>
        <taxon>Chromadorea</taxon>
        <taxon>Rhabditida</taxon>
        <taxon>Tylenchina</taxon>
        <taxon>Panagrolaimomorpha</taxon>
        <taxon>Strongyloidoidea</taxon>
        <taxon>Strongyloididae</taxon>
        <taxon>Parastrongyloides</taxon>
    </lineage>
</organism>
<proteinExistence type="predicted"/>
<evidence type="ECO:0000313" key="3">
    <source>
        <dbReference type="WBParaSite" id="PTRK_0000208800.1"/>
    </source>
</evidence>
<feature type="transmembrane region" description="Helical" evidence="1">
    <location>
        <begin position="91"/>
        <end position="115"/>
    </location>
</feature>
<dbReference type="WBParaSite" id="PTRK_0000208800.1">
    <property type="protein sequence ID" value="PTRK_0000208800.1"/>
    <property type="gene ID" value="PTRK_0000208800"/>
</dbReference>
<keyword evidence="1" id="KW-1133">Transmembrane helix</keyword>
<protein>
    <submittedName>
        <fullName evidence="3">Uncharacterized protein</fullName>
    </submittedName>
</protein>
<accession>A0A0N4Z524</accession>
<dbReference type="Proteomes" id="UP000038045">
    <property type="component" value="Unplaced"/>
</dbReference>
<keyword evidence="1" id="KW-0472">Membrane</keyword>
<evidence type="ECO:0000256" key="1">
    <source>
        <dbReference type="SAM" id="Phobius"/>
    </source>
</evidence>